<organism evidence="6 7">
    <name type="scientific">Capsaspora owczarzaki (strain ATCC 30864)</name>
    <dbReference type="NCBI Taxonomy" id="595528"/>
    <lineage>
        <taxon>Eukaryota</taxon>
        <taxon>Filasterea</taxon>
        <taxon>Capsaspora</taxon>
    </lineage>
</organism>
<feature type="transmembrane region" description="Helical" evidence="5">
    <location>
        <begin position="136"/>
        <end position="158"/>
    </location>
</feature>
<dbReference type="GO" id="GO:0048471">
    <property type="term" value="C:perinuclear region of cytoplasm"/>
    <property type="evidence" value="ECO:0007669"/>
    <property type="project" value="TreeGrafter"/>
</dbReference>
<keyword evidence="7" id="KW-1185">Reference proteome</keyword>
<gene>
    <name evidence="6" type="ORF">CAOG_004830</name>
</gene>
<dbReference type="OrthoDB" id="10003116at2759"/>
<dbReference type="EMBL" id="KE346366">
    <property type="protein sequence ID" value="KJE94145.1"/>
    <property type="molecule type" value="Genomic_DNA"/>
</dbReference>
<reference evidence="7" key="1">
    <citation type="submission" date="2011-02" db="EMBL/GenBank/DDBJ databases">
        <title>The Genome Sequence of Capsaspora owczarzaki ATCC 30864.</title>
        <authorList>
            <person name="Russ C."/>
            <person name="Cuomo C."/>
            <person name="Burger G."/>
            <person name="Gray M.W."/>
            <person name="Holland P.W.H."/>
            <person name="King N."/>
            <person name="Lang F.B.F."/>
            <person name="Roger A.J."/>
            <person name="Ruiz-Trillo I."/>
            <person name="Young S.K."/>
            <person name="Zeng Q."/>
            <person name="Gargeya S."/>
            <person name="Alvarado L."/>
            <person name="Berlin A."/>
            <person name="Chapman S.B."/>
            <person name="Chen Z."/>
            <person name="Freedman E."/>
            <person name="Gellesch M."/>
            <person name="Goldberg J."/>
            <person name="Griggs A."/>
            <person name="Gujja S."/>
            <person name="Heilman E."/>
            <person name="Heiman D."/>
            <person name="Howarth C."/>
            <person name="Mehta T."/>
            <person name="Neiman D."/>
            <person name="Pearson M."/>
            <person name="Roberts A."/>
            <person name="Saif S."/>
            <person name="Shea T."/>
            <person name="Shenoy N."/>
            <person name="Sisk P."/>
            <person name="Stolte C."/>
            <person name="Sykes S."/>
            <person name="White J."/>
            <person name="Yandava C."/>
            <person name="Haas B."/>
            <person name="Nusbaum C."/>
            <person name="Birren B."/>
        </authorList>
    </citation>
    <scope>NUCLEOTIDE SEQUENCE</scope>
    <source>
        <strain evidence="7">ATCC 30864</strain>
    </source>
</reference>
<evidence type="ECO:0008006" key="8">
    <source>
        <dbReference type="Google" id="ProtNLM"/>
    </source>
</evidence>
<evidence type="ECO:0000256" key="2">
    <source>
        <dbReference type="ARBA" id="ARBA00022692"/>
    </source>
</evidence>
<evidence type="ECO:0000256" key="3">
    <source>
        <dbReference type="ARBA" id="ARBA00022989"/>
    </source>
</evidence>
<evidence type="ECO:0000256" key="5">
    <source>
        <dbReference type="SAM" id="Phobius"/>
    </source>
</evidence>
<dbReference type="GO" id="GO:0030001">
    <property type="term" value="P:metal ion transport"/>
    <property type="evidence" value="ECO:0007669"/>
    <property type="project" value="InterPro"/>
</dbReference>
<evidence type="ECO:0000313" key="6">
    <source>
        <dbReference type="EMBL" id="KJE94145.1"/>
    </source>
</evidence>
<dbReference type="PANTHER" id="PTHR13396">
    <property type="entry name" value="NEDD4 FAMILY INTERACTING PROTEIN 1/2"/>
    <property type="match status" value="1"/>
</dbReference>
<name>A0A0D2WQW4_CAPO3</name>
<dbReference type="PANTHER" id="PTHR13396:SF5">
    <property type="entry name" value="NEDD4 FAMILY INTERACTING PROTEIN"/>
    <property type="match status" value="1"/>
</dbReference>
<dbReference type="GO" id="GO:0050699">
    <property type="term" value="F:WW domain binding"/>
    <property type="evidence" value="ECO:0007669"/>
    <property type="project" value="TreeGrafter"/>
</dbReference>
<dbReference type="GO" id="GO:0006511">
    <property type="term" value="P:ubiquitin-dependent protein catabolic process"/>
    <property type="evidence" value="ECO:0007669"/>
    <property type="project" value="TreeGrafter"/>
</dbReference>
<dbReference type="Proteomes" id="UP000008743">
    <property type="component" value="Unassembled WGS sequence"/>
</dbReference>
<dbReference type="AlphaFoldDB" id="A0A0D2WQW4"/>
<proteinExistence type="predicted"/>
<dbReference type="GO" id="GO:0031398">
    <property type="term" value="P:positive regulation of protein ubiquitination"/>
    <property type="evidence" value="ECO:0007669"/>
    <property type="project" value="TreeGrafter"/>
</dbReference>
<dbReference type="GO" id="GO:0005794">
    <property type="term" value="C:Golgi apparatus"/>
    <property type="evidence" value="ECO:0007669"/>
    <property type="project" value="TreeGrafter"/>
</dbReference>
<dbReference type="GO" id="GO:0007034">
    <property type="term" value="P:vacuolar transport"/>
    <property type="evidence" value="ECO:0007669"/>
    <property type="project" value="InterPro"/>
</dbReference>
<comment type="subcellular location">
    <subcellularLocation>
        <location evidence="1">Membrane</location>
        <topology evidence="1">Multi-pass membrane protein</topology>
    </subcellularLocation>
</comment>
<keyword evidence="3 5" id="KW-1133">Transmembrane helix</keyword>
<feature type="transmembrane region" description="Helical" evidence="5">
    <location>
        <begin position="178"/>
        <end position="196"/>
    </location>
</feature>
<keyword evidence="2 5" id="KW-0812">Transmembrane</keyword>
<dbReference type="PhylomeDB" id="A0A0D2WQW4"/>
<dbReference type="Pfam" id="PF10176">
    <property type="entry name" value="NEDD4_Bsd2"/>
    <property type="match status" value="1"/>
</dbReference>
<evidence type="ECO:0000256" key="1">
    <source>
        <dbReference type="ARBA" id="ARBA00004141"/>
    </source>
</evidence>
<evidence type="ECO:0000313" key="7">
    <source>
        <dbReference type="Proteomes" id="UP000008743"/>
    </source>
</evidence>
<keyword evidence="4 5" id="KW-0472">Membrane</keyword>
<sequence>MSFRYEVLRDESDMPATPHEEIQLTPVSSSSTAAAAAAVVEEEPLPVYQPNPTFSDAGTPHMPLPTYEQVQSDKAREFAASSAAAVAATNAELMHEAEALVGTDSTFLMSFFVCLIFDILGVIFCMCFGSSAATKFGVVAGLGSALLARCAFVMYQAFSPAVVPEDDKYHQSYVKNTFPIIALLGFLLMIYGFGSYRRAKLALRRRIEQLSSAVVNA</sequence>
<dbReference type="InterPro" id="IPR019325">
    <property type="entry name" value="NEDD4/Bsd2"/>
</dbReference>
<dbReference type="STRING" id="595528.A0A0D2WQW4"/>
<dbReference type="GO" id="GO:0005783">
    <property type="term" value="C:endoplasmic reticulum"/>
    <property type="evidence" value="ECO:0007669"/>
    <property type="project" value="TreeGrafter"/>
</dbReference>
<dbReference type="GO" id="GO:0016020">
    <property type="term" value="C:membrane"/>
    <property type="evidence" value="ECO:0007669"/>
    <property type="project" value="UniProtKB-SubCell"/>
</dbReference>
<evidence type="ECO:0000256" key="4">
    <source>
        <dbReference type="ARBA" id="ARBA00023136"/>
    </source>
</evidence>
<accession>A0A0D2WQW4</accession>
<protein>
    <recommendedName>
        <fullName evidence="8">Transmembrane protein</fullName>
    </recommendedName>
</protein>
<dbReference type="RefSeq" id="XP_004347581.2">
    <property type="nucleotide sequence ID" value="XM_004347531.2"/>
</dbReference>
<dbReference type="InParanoid" id="A0A0D2WQW4"/>
<feature type="transmembrane region" description="Helical" evidence="5">
    <location>
        <begin position="107"/>
        <end position="129"/>
    </location>
</feature>